<dbReference type="PANTHER" id="PTHR30383">
    <property type="entry name" value="THIOESTERASE 1/PROTEASE 1/LYSOPHOSPHOLIPASE L1"/>
    <property type="match status" value="1"/>
</dbReference>
<evidence type="ECO:0000313" key="4">
    <source>
        <dbReference type="Proteomes" id="UP001595526"/>
    </source>
</evidence>
<evidence type="ECO:0000259" key="2">
    <source>
        <dbReference type="Pfam" id="PF13472"/>
    </source>
</evidence>
<dbReference type="SUPFAM" id="SSF52266">
    <property type="entry name" value="SGNH hydrolase"/>
    <property type="match status" value="1"/>
</dbReference>
<feature type="chain" id="PRO_5047341909" evidence="1">
    <location>
        <begin position="22"/>
        <end position="227"/>
    </location>
</feature>
<organism evidence="3 4">
    <name type="scientific">Parapedobacter deserti</name>
    <dbReference type="NCBI Taxonomy" id="1912957"/>
    <lineage>
        <taxon>Bacteria</taxon>
        <taxon>Pseudomonadati</taxon>
        <taxon>Bacteroidota</taxon>
        <taxon>Sphingobacteriia</taxon>
        <taxon>Sphingobacteriales</taxon>
        <taxon>Sphingobacteriaceae</taxon>
        <taxon>Parapedobacter</taxon>
    </lineage>
</organism>
<keyword evidence="4" id="KW-1185">Reference proteome</keyword>
<dbReference type="PANTHER" id="PTHR30383:SF5">
    <property type="entry name" value="SGNH HYDROLASE-TYPE ESTERASE DOMAIN-CONTAINING PROTEIN"/>
    <property type="match status" value="1"/>
</dbReference>
<sequence length="227" mass="25690">MMTRLTIILGLFAGWMGTALAQETATIDSSYRNWYYDSREKLYQQLEGTRYDVVFLGNSITERGDWQELIGTRYAVANRGIGGDNTFGVLARLDGVIRIQPKKLFLMIGINDIGRGLPVDVILQNYRQIVSRIQSESPNTTLYLQAVLPLNESVLPYDYLKNKSEQIKALNSGIRGIAHEQGLTFVDLRGVLADEEVLKADFTSDGIHLKPQAYQHWVAYLKAKRFL</sequence>
<dbReference type="Proteomes" id="UP001595526">
    <property type="component" value="Unassembled WGS sequence"/>
</dbReference>
<comment type="caution">
    <text evidence="3">The sequence shown here is derived from an EMBL/GenBank/DDBJ whole genome shotgun (WGS) entry which is preliminary data.</text>
</comment>
<gene>
    <name evidence="3" type="ORF">ACFOET_00620</name>
</gene>
<protein>
    <submittedName>
        <fullName evidence="3">GDSL-type esterase/lipase family protein</fullName>
    </submittedName>
</protein>
<name>A0ABV7JIK6_9SPHI</name>
<dbReference type="EMBL" id="JBHRTA010000003">
    <property type="protein sequence ID" value="MFC3196103.1"/>
    <property type="molecule type" value="Genomic_DNA"/>
</dbReference>
<keyword evidence="1" id="KW-0732">Signal</keyword>
<proteinExistence type="predicted"/>
<dbReference type="InterPro" id="IPR013830">
    <property type="entry name" value="SGNH_hydro"/>
</dbReference>
<feature type="signal peptide" evidence="1">
    <location>
        <begin position="1"/>
        <end position="21"/>
    </location>
</feature>
<evidence type="ECO:0000313" key="3">
    <source>
        <dbReference type="EMBL" id="MFC3196103.1"/>
    </source>
</evidence>
<dbReference type="RefSeq" id="WP_379018487.1">
    <property type="nucleotide sequence ID" value="NZ_JBHRTA010000003.1"/>
</dbReference>
<feature type="domain" description="SGNH hydrolase-type esterase" evidence="2">
    <location>
        <begin position="55"/>
        <end position="215"/>
    </location>
</feature>
<dbReference type="Pfam" id="PF13472">
    <property type="entry name" value="Lipase_GDSL_2"/>
    <property type="match status" value="1"/>
</dbReference>
<evidence type="ECO:0000256" key="1">
    <source>
        <dbReference type="SAM" id="SignalP"/>
    </source>
</evidence>
<dbReference type="InterPro" id="IPR051532">
    <property type="entry name" value="Ester_Hydrolysis_Enzymes"/>
</dbReference>
<accession>A0ABV7JIK6</accession>
<reference evidence="4" key="1">
    <citation type="journal article" date="2019" name="Int. J. Syst. Evol. Microbiol.">
        <title>The Global Catalogue of Microorganisms (GCM) 10K type strain sequencing project: providing services to taxonomists for standard genome sequencing and annotation.</title>
        <authorList>
            <consortium name="The Broad Institute Genomics Platform"/>
            <consortium name="The Broad Institute Genome Sequencing Center for Infectious Disease"/>
            <person name="Wu L."/>
            <person name="Ma J."/>
        </authorList>
    </citation>
    <scope>NUCLEOTIDE SEQUENCE [LARGE SCALE GENOMIC DNA]</scope>
    <source>
        <strain evidence="4">KCTC 52416</strain>
    </source>
</reference>
<dbReference type="InterPro" id="IPR036514">
    <property type="entry name" value="SGNH_hydro_sf"/>
</dbReference>
<dbReference type="Gene3D" id="3.40.50.1110">
    <property type="entry name" value="SGNH hydrolase"/>
    <property type="match status" value="1"/>
</dbReference>